<evidence type="ECO:0000256" key="1">
    <source>
        <dbReference type="SAM" id="Phobius"/>
    </source>
</evidence>
<feature type="transmembrane region" description="Helical" evidence="1">
    <location>
        <begin position="167"/>
        <end position="185"/>
    </location>
</feature>
<dbReference type="Pfam" id="PF07690">
    <property type="entry name" value="MFS_1"/>
    <property type="match status" value="2"/>
</dbReference>
<feature type="domain" description="Major facilitator superfamily (MFS) profile" evidence="2">
    <location>
        <begin position="217"/>
        <end position="401"/>
    </location>
</feature>
<organism evidence="4">
    <name type="scientific">freshwater metagenome</name>
    <dbReference type="NCBI Taxonomy" id="449393"/>
    <lineage>
        <taxon>unclassified sequences</taxon>
        <taxon>metagenomes</taxon>
        <taxon>ecological metagenomes</taxon>
    </lineage>
</organism>
<feature type="transmembrane region" description="Helical" evidence="1">
    <location>
        <begin position="355"/>
        <end position="385"/>
    </location>
</feature>
<name>A0A6J7AYV8_9ZZZZ</name>
<gene>
    <name evidence="3" type="ORF">UFOPK2942_00766</name>
    <name evidence="4" type="ORF">UFOPK3232_00388</name>
</gene>
<keyword evidence="1" id="KW-1133">Transmembrane helix</keyword>
<evidence type="ECO:0000259" key="2">
    <source>
        <dbReference type="PROSITE" id="PS50850"/>
    </source>
</evidence>
<dbReference type="InterPro" id="IPR052528">
    <property type="entry name" value="Sugar_transport-like"/>
</dbReference>
<reference evidence="4" key="1">
    <citation type="submission" date="2020-05" db="EMBL/GenBank/DDBJ databases">
        <authorList>
            <person name="Chiriac C."/>
            <person name="Salcher M."/>
            <person name="Ghai R."/>
            <person name="Kavagutti S V."/>
        </authorList>
    </citation>
    <scope>NUCLEOTIDE SEQUENCE</scope>
</reference>
<proteinExistence type="predicted"/>
<evidence type="ECO:0000313" key="3">
    <source>
        <dbReference type="EMBL" id="CAB4781264.1"/>
    </source>
</evidence>
<feature type="transmembrane region" description="Helical" evidence="1">
    <location>
        <begin position="283"/>
        <end position="303"/>
    </location>
</feature>
<dbReference type="EMBL" id="CAFARE010000008">
    <property type="protein sequence ID" value="CAB4838264.1"/>
    <property type="molecule type" value="Genomic_DNA"/>
</dbReference>
<feature type="transmembrane region" description="Helical" evidence="1">
    <location>
        <begin position="43"/>
        <end position="62"/>
    </location>
</feature>
<dbReference type="EMBL" id="CAFAAA010000021">
    <property type="protein sequence ID" value="CAB4781264.1"/>
    <property type="molecule type" value="Genomic_DNA"/>
</dbReference>
<keyword evidence="1" id="KW-0472">Membrane</keyword>
<feature type="transmembrane region" description="Helical" evidence="1">
    <location>
        <begin position="248"/>
        <end position="271"/>
    </location>
</feature>
<sequence>MKLKKANWPYALLAHALFLQLGTFVVRPAATYRAIELGVNPGVIGLIASSFAFLPLFAAVLIGRASDRGKNSAILLVGSVILIFTGVGFIFYAYSIFSLIILNLLLGLGHLMSVIGQQSKVAQGERATLDSAFGLYTFAGSLGQTLGPASIILFGGRSIIPNTKDLFIFYLMASIILFVITLQLIRNSASNASEVLEGKKVSLFSSYQQIEPGAKKGVSGALLISLVVIGSVDVLSVYLPVLGLDRKIPAATIGVLLSVRSIATVLSRFYLGPLSLKYGRNRLLITSVATSALFMGSLVFALPLWITGVLLFCLGFALGIGQPLTMTIITLAVPSHSRGTWLALRLTANRVGQSVLPASIGLCSAIAGVTGVFTANALVLGATALTSGYLMPRRDEQSDIE</sequence>
<accession>A0A6J7AYV8</accession>
<evidence type="ECO:0000313" key="4">
    <source>
        <dbReference type="EMBL" id="CAB4838264.1"/>
    </source>
</evidence>
<dbReference type="InterPro" id="IPR036259">
    <property type="entry name" value="MFS_trans_sf"/>
</dbReference>
<protein>
    <submittedName>
        <fullName evidence="4">Unannotated protein</fullName>
    </submittedName>
</protein>
<keyword evidence="1" id="KW-0812">Transmembrane</keyword>
<feature type="transmembrane region" description="Helical" evidence="1">
    <location>
        <begin position="221"/>
        <end position="242"/>
    </location>
</feature>
<dbReference type="PANTHER" id="PTHR23526:SF4">
    <property type="entry name" value="INTEGRAL MEMBRANE TRANSPORT PROTEIN"/>
    <property type="match status" value="1"/>
</dbReference>
<dbReference type="PANTHER" id="PTHR23526">
    <property type="entry name" value="INTEGRAL MEMBRANE TRANSPORT PROTEIN-RELATED"/>
    <property type="match status" value="1"/>
</dbReference>
<dbReference type="SUPFAM" id="SSF103473">
    <property type="entry name" value="MFS general substrate transporter"/>
    <property type="match status" value="1"/>
</dbReference>
<dbReference type="AlphaFoldDB" id="A0A6J7AYV8"/>
<feature type="transmembrane region" description="Helical" evidence="1">
    <location>
        <begin position="74"/>
        <end position="94"/>
    </location>
</feature>
<dbReference type="Gene3D" id="1.20.1250.20">
    <property type="entry name" value="MFS general substrate transporter like domains"/>
    <property type="match status" value="2"/>
</dbReference>
<dbReference type="InterPro" id="IPR011701">
    <property type="entry name" value="MFS"/>
</dbReference>
<feature type="transmembrane region" description="Helical" evidence="1">
    <location>
        <begin position="309"/>
        <end position="334"/>
    </location>
</feature>
<dbReference type="PROSITE" id="PS50850">
    <property type="entry name" value="MFS"/>
    <property type="match status" value="1"/>
</dbReference>
<dbReference type="InterPro" id="IPR020846">
    <property type="entry name" value="MFS_dom"/>
</dbReference>
<feature type="transmembrane region" description="Helical" evidence="1">
    <location>
        <begin position="133"/>
        <end position="155"/>
    </location>
</feature>
<dbReference type="GO" id="GO:0022857">
    <property type="term" value="F:transmembrane transporter activity"/>
    <property type="evidence" value="ECO:0007669"/>
    <property type="project" value="InterPro"/>
</dbReference>